<keyword evidence="5 7" id="KW-1133">Transmembrane helix</keyword>
<keyword evidence="2" id="KW-0813">Transport</keyword>
<evidence type="ECO:0000256" key="5">
    <source>
        <dbReference type="ARBA" id="ARBA00022989"/>
    </source>
</evidence>
<dbReference type="GO" id="GO:0015297">
    <property type="term" value="F:antiporter activity"/>
    <property type="evidence" value="ECO:0007669"/>
    <property type="project" value="InterPro"/>
</dbReference>
<dbReference type="GO" id="GO:0042910">
    <property type="term" value="F:xenobiotic transmembrane transporter activity"/>
    <property type="evidence" value="ECO:0007669"/>
    <property type="project" value="InterPro"/>
</dbReference>
<feature type="transmembrane region" description="Helical" evidence="7">
    <location>
        <begin position="386"/>
        <end position="405"/>
    </location>
</feature>
<feature type="transmembrane region" description="Helical" evidence="7">
    <location>
        <begin position="88"/>
        <end position="114"/>
    </location>
</feature>
<evidence type="ECO:0000313" key="8">
    <source>
        <dbReference type="EMBL" id="HJB58148.1"/>
    </source>
</evidence>
<evidence type="ECO:0000256" key="2">
    <source>
        <dbReference type="ARBA" id="ARBA00022448"/>
    </source>
</evidence>
<feature type="transmembrane region" description="Helical" evidence="7">
    <location>
        <begin position="359"/>
        <end position="379"/>
    </location>
</feature>
<feature type="transmembrane region" description="Helical" evidence="7">
    <location>
        <begin position="134"/>
        <end position="155"/>
    </location>
</feature>
<feature type="transmembrane region" description="Helical" evidence="7">
    <location>
        <begin position="411"/>
        <end position="437"/>
    </location>
</feature>
<reference evidence="8" key="2">
    <citation type="submission" date="2021-04" db="EMBL/GenBank/DDBJ databases">
        <authorList>
            <person name="Gilroy R."/>
        </authorList>
    </citation>
    <scope>NUCLEOTIDE SEQUENCE</scope>
    <source>
        <strain evidence="8">ChiHjej9B8-13557</strain>
    </source>
</reference>
<dbReference type="EMBL" id="DWXX01000010">
    <property type="protein sequence ID" value="HJB58148.1"/>
    <property type="molecule type" value="Genomic_DNA"/>
</dbReference>
<name>A0A9D2MDJ0_9FIRM</name>
<organism evidence="8 9">
    <name type="scientific">Candidatus Faecalibacterium faecipullorum</name>
    <dbReference type="NCBI Taxonomy" id="2838578"/>
    <lineage>
        <taxon>Bacteria</taxon>
        <taxon>Bacillati</taxon>
        <taxon>Bacillota</taxon>
        <taxon>Clostridia</taxon>
        <taxon>Eubacteriales</taxon>
        <taxon>Oscillospiraceae</taxon>
        <taxon>Faecalibacterium</taxon>
    </lineage>
</organism>
<dbReference type="InterPro" id="IPR048279">
    <property type="entry name" value="MdtK-like"/>
</dbReference>
<reference evidence="8" key="1">
    <citation type="journal article" date="2021" name="PeerJ">
        <title>Extensive microbial diversity within the chicken gut microbiome revealed by metagenomics and culture.</title>
        <authorList>
            <person name="Gilroy R."/>
            <person name="Ravi A."/>
            <person name="Getino M."/>
            <person name="Pursley I."/>
            <person name="Horton D.L."/>
            <person name="Alikhan N.F."/>
            <person name="Baker D."/>
            <person name="Gharbi K."/>
            <person name="Hall N."/>
            <person name="Watson M."/>
            <person name="Adriaenssens E.M."/>
            <person name="Foster-Nyarko E."/>
            <person name="Jarju S."/>
            <person name="Secka A."/>
            <person name="Antonio M."/>
            <person name="Oren A."/>
            <person name="Chaudhuri R.R."/>
            <person name="La Ragione R."/>
            <person name="Hildebrand F."/>
            <person name="Pallen M.J."/>
        </authorList>
    </citation>
    <scope>NUCLEOTIDE SEQUENCE</scope>
    <source>
        <strain evidence="8">ChiHjej9B8-13557</strain>
    </source>
</reference>
<sequence>MEKNLTTGGVLRNIVGFSLPYLLSYFLQTLYGMADLFIIGQFSGTADITAVSIGSQVMHMLTVMIVGLAMGATIAIGRAVGAGEKERAALAIGNSAALFMAVAAVLTAALLALVRPIVAAMSTPPEAAEGAVQYLTICFAGIPFITAYNVISSIFRGLGDSKSPMYFVAVACAANIGLDYLFIGWLGMGPAGAALGTTLSQTLSVAAALAVILRQKTGLPLRKDSFRPRRDVMGPILRVGVPVTLQDGFIQVSFILITIIANSRGLNDAAAVGIVEKVISFVFLVPSSMLSTVSALAAQNVGAGKHDRAAQTLRYAVGICLAFGLAAGVLVQFVAGEIVAVFDSTPAVVAAGSQYIRGYIWDCMFAGVHFSFSGYFCAYGRSGVSFLHNALAIVLVRIPGAYLMSRLFPETLLPMGCAATAGSLLSVAVCGAAFLWLRRRGLLEQAAT</sequence>
<proteinExistence type="predicted"/>
<evidence type="ECO:0000256" key="7">
    <source>
        <dbReference type="SAM" id="Phobius"/>
    </source>
</evidence>
<dbReference type="Proteomes" id="UP000824211">
    <property type="component" value="Unassembled WGS sequence"/>
</dbReference>
<feature type="transmembrane region" description="Helical" evidence="7">
    <location>
        <begin position="235"/>
        <end position="261"/>
    </location>
</feature>
<evidence type="ECO:0000313" key="9">
    <source>
        <dbReference type="Proteomes" id="UP000824211"/>
    </source>
</evidence>
<comment type="subcellular location">
    <subcellularLocation>
        <location evidence="1">Cell membrane</location>
        <topology evidence="1">Multi-pass membrane protein</topology>
    </subcellularLocation>
</comment>
<dbReference type="PANTHER" id="PTHR43549">
    <property type="entry name" value="MULTIDRUG RESISTANCE PROTEIN YPNP-RELATED"/>
    <property type="match status" value="1"/>
</dbReference>
<feature type="transmembrane region" description="Helical" evidence="7">
    <location>
        <begin position="193"/>
        <end position="214"/>
    </location>
</feature>
<keyword evidence="3" id="KW-1003">Cell membrane</keyword>
<evidence type="ECO:0000256" key="1">
    <source>
        <dbReference type="ARBA" id="ARBA00004651"/>
    </source>
</evidence>
<dbReference type="InterPro" id="IPR052031">
    <property type="entry name" value="Membrane_Transporter-Flippase"/>
</dbReference>
<dbReference type="PIRSF" id="PIRSF006603">
    <property type="entry name" value="DinF"/>
    <property type="match status" value="1"/>
</dbReference>
<accession>A0A9D2MDJ0</accession>
<evidence type="ECO:0000256" key="4">
    <source>
        <dbReference type="ARBA" id="ARBA00022692"/>
    </source>
</evidence>
<dbReference type="NCBIfam" id="TIGR00797">
    <property type="entry name" value="matE"/>
    <property type="match status" value="1"/>
</dbReference>
<evidence type="ECO:0000256" key="6">
    <source>
        <dbReference type="ARBA" id="ARBA00023136"/>
    </source>
</evidence>
<feature type="transmembrane region" description="Helical" evidence="7">
    <location>
        <begin position="281"/>
        <end position="303"/>
    </location>
</feature>
<comment type="caution">
    <text evidence="8">The sequence shown here is derived from an EMBL/GenBank/DDBJ whole genome shotgun (WGS) entry which is preliminary data.</text>
</comment>
<feature type="transmembrane region" description="Helical" evidence="7">
    <location>
        <begin position="315"/>
        <end position="339"/>
    </location>
</feature>
<dbReference type="CDD" id="cd13138">
    <property type="entry name" value="MATE_yoeA_like"/>
    <property type="match status" value="1"/>
</dbReference>
<dbReference type="InterPro" id="IPR002528">
    <property type="entry name" value="MATE_fam"/>
</dbReference>
<gene>
    <name evidence="8" type="ORF">H9771_00570</name>
</gene>
<protein>
    <submittedName>
        <fullName evidence="8">MATE family efflux transporter</fullName>
    </submittedName>
</protein>
<feature type="transmembrane region" description="Helical" evidence="7">
    <location>
        <begin position="56"/>
        <end position="76"/>
    </location>
</feature>
<evidence type="ECO:0000256" key="3">
    <source>
        <dbReference type="ARBA" id="ARBA00022475"/>
    </source>
</evidence>
<dbReference type="Pfam" id="PF01554">
    <property type="entry name" value="MatE"/>
    <property type="match status" value="2"/>
</dbReference>
<feature type="transmembrane region" description="Helical" evidence="7">
    <location>
        <begin position="167"/>
        <end position="187"/>
    </location>
</feature>
<dbReference type="AlphaFoldDB" id="A0A9D2MDJ0"/>
<dbReference type="PANTHER" id="PTHR43549:SF3">
    <property type="entry name" value="MULTIDRUG RESISTANCE PROTEIN YPNP-RELATED"/>
    <property type="match status" value="1"/>
</dbReference>
<keyword evidence="6 7" id="KW-0472">Membrane</keyword>
<dbReference type="GO" id="GO:0005886">
    <property type="term" value="C:plasma membrane"/>
    <property type="evidence" value="ECO:0007669"/>
    <property type="project" value="UniProtKB-SubCell"/>
</dbReference>
<feature type="transmembrane region" description="Helical" evidence="7">
    <location>
        <begin position="21"/>
        <end position="44"/>
    </location>
</feature>
<keyword evidence="4 7" id="KW-0812">Transmembrane</keyword>